<gene>
    <name evidence="2" type="ORF">AQPE_1618</name>
</gene>
<keyword evidence="3" id="KW-1185">Reference proteome</keyword>
<feature type="transmembrane region" description="Helical" evidence="1">
    <location>
        <begin position="127"/>
        <end position="144"/>
    </location>
</feature>
<name>A0A5K7S7C0_9BACT</name>
<dbReference type="Pfam" id="PF04240">
    <property type="entry name" value="Caroten_synth"/>
    <property type="match status" value="1"/>
</dbReference>
<feature type="transmembrane region" description="Helical" evidence="1">
    <location>
        <begin position="33"/>
        <end position="52"/>
    </location>
</feature>
<dbReference type="Proteomes" id="UP001193389">
    <property type="component" value="Chromosome"/>
</dbReference>
<dbReference type="RefSeq" id="WP_318350461.1">
    <property type="nucleotide sequence ID" value="NZ_AP018694.1"/>
</dbReference>
<keyword evidence="1" id="KW-0472">Membrane</keyword>
<dbReference type="KEGG" id="anf:AQPE_1618"/>
<evidence type="ECO:0000313" key="2">
    <source>
        <dbReference type="EMBL" id="BBE17468.1"/>
    </source>
</evidence>
<evidence type="ECO:0008006" key="4">
    <source>
        <dbReference type="Google" id="ProtNLM"/>
    </source>
</evidence>
<dbReference type="PANTHER" id="PTHR39419:SF1">
    <property type="entry name" value="SLL0814 PROTEIN"/>
    <property type="match status" value="1"/>
</dbReference>
<dbReference type="InterPro" id="IPR007354">
    <property type="entry name" value="CruF-like"/>
</dbReference>
<feature type="transmembrane region" description="Helical" evidence="1">
    <location>
        <begin position="64"/>
        <end position="90"/>
    </location>
</feature>
<keyword evidence="1" id="KW-0812">Transmembrane</keyword>
<keyword evidence="1" id="KW-1133">Transmembrane helix</keyword>
<dbReference type="AlphaFoldDB" id="A0A5K7S7C0"/>
<proteinExistence type="predicted"/>
<feature type="transmembrane region" description="Helical" evidence="1">
    <location>
        <begin position="166"/>
        <end position="184"/>
    </location>
</feature>
<reference evidence="2" key="1">
    <citation type="journal article" date="2020" name="Int. J. Syst. Evol. Microbiol.">
        <title>Aquipluma nitroreducens gen. nov. sp. nov., a novel facultatively anaerobic bacterium isolated from a freshwater lake.</title>
        <authorList>
            <person name="Watanabe M."/>
            <person name="Kojima H."/>
            <person name="Fukui M."/>
        </authorList>
    </citation>
    <scope>NUCLEOTIDE SEQUENCE</scope>
    <source>
        <strain evidence="2">MeG22</strain>
    </source>
</reference>
<dbReference type="EMBL" id="AP018694">
    <property type="protein sequence ID" value="BBE17468.1"/>
    <property type="molecule type" value="Genomic_DNA"/>
</dbReference>
<sequence>MKTFTKDQIAKIAIGLWYLVGIIGFMIRPLQPIFQQLTPFGMVVAAALLMFFHEPKNLKSGLVFSGIALFGFIVELIGVNTQAIFGFYIYGNSLGPKLWNTPFIIGLNWLVLIYCIASLAKPIRNTWYFPLIGAATMVGFDWLMEPVAIANDMWYWACPGIPSKNYIDWFLVSGFLFLMIRLLKVEINNRIAGFLFAMQVVFFLALNILIRT</sequence>
<evidence type="ECO:0000313" key="3">
    <source>
        <dbReference type="Proteomes" id="UP001193389"/>
    </source>
</evidence>
<accession>A0A5K7S7C0</accession>
<evidence type="ECO:0000256" key="1">
    <source>
        <dbReference type="SAM" id="Phobius"/>
    </source>
</evidence>
<protein>
    <recommendedName>
        <fullName evidence="4">Carotenoid biosynthesis protein</fullName>
    </recommendedName>
</protein>
<feature type="transmembrane region" description="Helical" evidence="1">
    <location>
        <begin position="9"/>
        <end position="27"/>
    </location>
</feature>
<dbReference type="PANTHER" id="PTHR39419">
    <property type="entry name" value="SLL0814 PROTEIN"/>
    <property type="match status" value="1"/>
</dbReference>
<feature type="transmembrane region" description="Helical" evidence="1">
    <location>
        <begin position="191"/>
        <end position="210"/>
    </location>
</feature>
<feature type="transmembrane region" description="Helical" evidence="1">
    <location>
        <begin position="102"/>
        <end position="120"/>
    </location>
</feature>
<organism evidence="2 3">
    <name type="scientific">Aquipluma nitroreducens</name>
    <dbReference type="NCBI Taxonomy" id="2010828"/>
    <lineage>
        <taxon>Bacteria</taxon>
        <taxon>Pseudomonadati</taxon>
        <taxon>Bacteroidota</taxon>
        <taxon>Bacteroidia</taxon>
        <taxon>Marinilabiliales</taxon>
        <taxon>Prolixibacteraceae</taxon>
        <taxon>Aquipluma</taxon>
    </lineage>
</organism>